<feature type="signal peptide" evidence="1">
    <location>
        <begin position="1"/>
        <end position="18"/>
    </location>
</feature>
<dbReference type="EMBL" id="BAABDK010000017">
    <property type="protein sequence ID" value="GAA4037543.1"/>
    <property type="molecule type" value="Genomic_DNA"/>
</dbReference>
<keyword evidence="3" id="KW-1185">Reference proteome</keyword>
<feature type="chain" id="PRO_5045514404" description="DUF4384 domain-containing protein" evidence="1">
    <location>
        <begin position="19"/>
        <end position="159"/>
    </location>
</feature>
<gene>
    <name evidence="2" type="ORF">GCM10022409_23270</name>
</gene>
<name>A0ABP7U7T7_9BACT</name>
<reference evidence="3" key="1">
    <citation type="journal article" date="2019" name="Int. J. Syst. Evol. Microbiol.">
        <title>The Global Catalogue of Microorganisms (GCM) 10K type strain sequencing project: providing services to taxonomists for standard genome sequencing and annotation.</title>
        <authorList>
            <consortium name="The Broad Institute Genomics Platform"/>
            <consortium name="The Broad Institute Genome Sequencing Center for Infectious Disease"/>
            <person name="Wu L."/>
            <person name="Ma J."/>
        </authorList>
    </citation>
    <scope>NUCLEOTIDE SEQUENCE [LARGE SCALE GENOMIC DNA]</scope>
    <source>
        <strain evidence="3">JCM 17225</strain>
    </source>
</reference>
<evidence type="ECO:0000256" key="1">
    <source>
        <dbReference type="SAM" id="SignalP"/>
    </source>
</evidence>
<organism evidence="2 3">
    <name type="scientific">Hymenobacter glaciei</name>
    <dbReference type="NCBI Taxonomy" id="877209"/>
    <lineage>
        <taxon>Bacteria</taxon>
        <taxon>Pseudomonadati</taxon>
        <taxon>Bacteroidota</taxon>
        <taxon>Cytophagia</taxon>
        <taxon>Cytophagales</taxon>
        <taxon>Hymenobacteraceae</taxon>
        <taxon>Hymenobacter</taxon>
    </lineage>
</organism>
<protein>
    <recommendedName>
        <fullName evidence="4">DUF4384 domain-containing protein</fullName>
    </recommendedName>
</protein>
<dbReference type="RefSeq" id="WP_345054437.1">
    <property type="nucleotide sequence ID" value="NZ_BAABDK010000017.1"/>
</dbReference>
<accession>A0ABP7U7T7</accession>
<keyword evidence="1" id="KW-0732">Signal</keyword>
<evidence type="ECO:0008006" key="4">
    <source>
        <dbReference type="Google" id="ProtNLM"/>
    </source>
</evidence>
<sequence length="159" mass="17966">MFVRWLLVCALLPGCAPALRFATEAEAAATGVLVHTRHVNVRSGGELTVRNAGTRPYFLTRPYHCSVYLFLYDAQHQPLMPNRKVKRYCNPAEAGPAWLAPGDSIRYAIESPSGDHDEAELRKARFFEVVYQGSITTQRDAPRTQRFTWYTFKTTGTLD</sequence>
<evidence type="ECO:0000313" key="2">
    <source>
        <dbReference type="EMBL" id="GAA4037543.1"/>
    </source>
</evidence>
<dbReference type="Proteomes" id="UP001501469">
    <property type="component" value="Unassembled WGS sequence"/>
</dbReference>
<comment type="caution">
    <text evidence="2">The sequence shown here is derived from an EMBL/GenBank/DDBJ whole genome shotgun (WGS) entry which is preliminary data.</text>
</comment>
<proteinExistence type="predicted"/>
<evidence type="ECO:0000313" key="3">
    <source>
        <dbReference type="Proteomes" id="UP001501469"/>
    </source>
</evidence>